<dbReference type="EMBL" id="CALNXI010000806">
    <property type="protein sequence ID" value="CAH3140747.1"/>
    <property type="molecule type" value="Genomic_DNA"/>
</dbReference>
<name>A0ABN8PC37_9CNID</name>
<feature type="compositionally biased region" description="Polar residues" evidence="2">
    <location>
        <begin position="118"/>
        <end position="132"/>
    </location>
</feature>
<gene>
    <name evidence="3" type="ORF">PEVE_00041882</name>
</gene>
<protein>
    <submittedName>
        <fullName evidence="3">Uncharacterized protein</fullName>
    </submittedName>
</protein>
<feature type="coiled-coil region" evidence="1">
    <location>
        <begin position="269"/>
        <end position="320"/>
    </location>
</feature>
<evidence type="ECO:0000256" key="2">
    <source>
        <dbReference type="SAM" id="MobiDB-lite"/>
    </source>
</evidence>
<keyword evidence="4" id="KW-1185">Reference proteome</keyword>
<feature type="compositionally biased region" description="Polar residues" evidence="2">
    <location>
        <begin position="78"/>
        <end position="89"/>
    </location>
</feature>
<dbReference type="Proteomes" id="UP001159427">
    <property type="component" value="Unassembled WGS sequence"/>
</dbReference>
<accession>A0ABN8PC37</accession>
<evidence type="ECO:0000256" key="1">
    <source>
        <dbReference type="SAM" id="Coils"/>
    </source>
</evidence>
<proteinExistence type="predicted"/>
<organism evidence="3 4">
    <name type="scientific">Porites evermanni</name>
    <dbReference type="NCBI Taxonomy" id="104178"/>
    <lineage>
        <taxon>Eukaryota</taxon>
        <taxon>Metazoa</taxon>
        <taxon>Cnidaria</taxon>
        <taxon>Anthozoa</taxon>
        <taxon>Hexacorallia</taxon>
        <taxon>Scleractinia</taxon>
        <taxon>Fungiina</taxon>
        <taxon>Poritidae</taxon>
        <taxon>Porites</taxon>
    </lineage>
</organism>
<evidence type="ECO:0000313" key="3">
    <source>
        <dbReference type="EMBL" id="CAH3140747.1"/>
    </source>
</evidence>
<comment type="caution">
    <text evidence="3">The sequence shown here is derived from an EMBL/GenBank/DDBJ whole genome shotgun (WGS) entry which is preliminary data.</text>
</comment>
<evidence type="ECO:0000313" key="4">
    <source>
        <dbReference type="Proteomes" id="UP001159427"/>
    </source>
</evidence>
<keyword evidence="1" id="KW-0175">Coiled coil</keyword>
<sequence length="323" mass="37547">MTIQSFIMAEELLTSRSLPSVSQENHSSGRAFAVKDRKTEGKAIEQRLAWEMVDETEWAELKLLHKKPHGHGCRNIKLPNTTNSKTTGASRVKSDRYSHRSLKTGDMKLPKQDMNRSGVLNSASPGHNPNHLSRSEPTSEARMPFLSPRSRAFTEPCLHSSLEDNSKTVHGKSFRENLSVIYRQQKEMRKLEYDNMASRQALSDAQDLIRDLKSKIEKRNKYIRDRHKKEGDLIHDLETLRKERDEKLFEYKQIMKTMNEALSLKDKSLEDTEAERTQTESAYQDHLKENTDLMRKIEAREKQIKQLKEKTEKASKWKANVRQ</sequence>
<reference evidence="3 4" key="1">
    <citation type="submission" date="2022-05" db="EMBL/GenBank/DDBJ databases">
        <authorList>
            <consortium name="Genoscope - CEA"/>
            <person name="William W."/>
        </authorList>
    </citation>
    <scope>NUCLEOTIDE SEQUENCE [LARGE SCALE GENOMIC DNA]</scope>
</reference>
<feature type="compositionally biased region" description="Basic and acidic residues" evidence="2">
    <location>
        <begin position="92"/>
        <end position="114"/>
    </location>
</feature>
<feature type="region of interest" description="Disordered" evidence="2">
    <location>
        <begin position="72"/>
        <end position="142"/>
    </location>
</feature>